<proteinExistence type="predicted"/>
<keyword evidence="1" id="KW-0472">Membrane</keyword>
<keyword evidence="1" id="KW-1133">Transmembrane helix</keyword>
<dbReference type="InterPro" id="IPR017853">
    <property type="entry name" value="GH"/>
</dbReference>
<protein>
    <recommendedName>
        <fullName evidence="3">Glycosyl hydrolase</fullName>
    </recommendedName>
</protein>
<gene>
    <name evidence="2" type="ORF">MNB_SM-7-258</name>
</gene>
<keyword evidence="1" id="KW-0812">Transmembrane</keyword>
<dbReference type="EMBL" id="FPHB01000012">
    <property type="protein sequence ID" value="SFV50955.1"/>
    <property type="molecule type" value="Genomic_DNA"/>
</dbReference>
<evidence type="ECO:0000256" key="1">
    <source>
        <dbReference type="SAM" id="Phobius"/>
    </source>
</evidence>
<dbReference type="AlphaFoldDB" id="A0A1W1BBV9"/>
<dbReference type="SUPFAM" id="SSF51445">
    <property type="entry name" value="(Trans)glycosidases"/>
    <property type="match status" value="1"/>
</dbReference>
<evidence type="ECO:0000313" key="2">
    <source>
        <dbReference type="EMBL" id="SFV50955.1"/>
    </source>
</evidence>
<accession>A0A1W1BBV9</accession>
<sequence>MKKPFSWDTYSDQAALLKDRAYKKAMRKKELFSLIKTLLLSFLILPIAWLLLPFAKKRATKSKNFFTLGVDFQREAEATLEMLDELDVRSILVRIKLWEMEKIPELKAFIEKNKDRHITLKIMQDREHIEDLDLLKSDLKSIFTEIKADLYEIGTTINRAKWGFFSVDEYLRFYKVAYDLKREKFPDISLIGSGVIDFEFHYTAHTLFNLCRCRYDGVSALLYVDRRGAPENTQLGFNLLDKIALLASLVTLSPKTKNNIYITETNWPIEDTAPYAPTSPKECVSEDLYMAYMVRYYLLSFASAQIEFVSWHQLIARGYGLIDYDFKEKKLKKRKAYYAYKTMLKHLQDAEFLRMDIKRGHYRIMCVKDQKLLEIHWAIYEKEVEFDEHYEIYDILGKKIKQTSLTIGKMPYYIYDTKAVVV</sequence>
<name>A0A1W1BBV9_9ZZZZ</name>
<dbReference type="Gene3D" id="3.20.20.80">
    <property type="entry name" value="Glycosidases"/>
    <property type="match status" value="1"/>
</dbReference>
<organism evidence="2">
    <name type="scientific">hydrothermal vent metagenome</name>
    <dbReference type="NCBI Taxonomy" id="652676"/>
    <lineage>
        <taxon>unclassified sequences</taxon>
        <taxon>metagenomes</taxon>
        <taxon>ecological metagenomes</taxon>
    </lineage>
</organism>
<feature type="transmembrane region" description="Helical" evidence="1">
    <location>
        <begin position="31"/>
        <end position="52"/>
    </location>
</feature>
<reference evidence="2" key="1">
    <citation type="submission" date="2016-10" db="EMBL/GenBank/DDBJ databases">
        <authorList>
            <person name="de Groot N.N."/>
        </authorList>
    </citation>
    <scope>NUCLEOTIDE SEQUENCE</scope>
</reference>
<evidence type="ECO:0008006" key="3">
    <source>
        <dbReference type="Google" id="ProtNLM"/>
    </source>
</evidence>